<dbReference type="Proteomes" id="UP001362999">
    <property type="component" value="Unassembled WGS sequence"/>
</dbReference>
<comment type="caution">
    <text evidence="7">The sequence shown here is derived from an EMBL/GenBank/DDBJ whole genome shotgun (WGS) entry which is preliminary data.</text>
</comment>
<sequence>MSAPPLAAPANARPRRTALPSARISDTNNSEPLTADQKRGLDAKRILTLIKKIEALAPHLPDSVKEATPDDNDLHRILTEVAGIEDSPWGSLNRKLDALFGSDKRENGRLVHIRRGSRGMSFLATYLAAVDWKSPEYPVDLAEIKVQRIVDEMEFLCGENAIQPSKKRSGVATSKTVNIDPSTFLDPPKPAAGPKTNSNAAAARSSGKKDAANSDDEDPDYAPPKRGDPVLSEEEDDDFTMEDAVKPASPVKPAAASTTKTSKASAAAPPLPEVIEIDDDEAPEKKRGKRGPKSDTRLHYRAPAMITNASGKRWEFQCLHCPTINSGTFDDDPVKPKIGNLATHRRAHGDEPIPNTTKPGETRGVSVASAKIMEAFLLEGKLDPAVRRTQGGFYKVFAAWLLEDDLPFTTGQTDGIHRLFQYMQVKWELPSDTTVRNTLARIFCEMHEHVMKDLKIVKSKIAASTDTWTTRSMQYTFAGTILNWIDEEWNLIERVVDFHAIEDKEHEGQYAAYGLAECLSKLRALEKISSLISYDLFASLSSLYTISLTLDNVASNKILVEALARLLREKFNIPFNPLNSQIRCIAHVINLVVQKFLSALDEAADPENDDYFESTKDQPIHYDADCDPVQLSMEKEADEDEEDEDDEVIEAGRIDKADAILVDELADEYANLSPLKKLRLITTKICSSPQRRRSFRRIADAKFKNQMHAPHRKLAALLPVRDVKHRWNYTEAMITRARLLRSALDQWVLDHAEFN</sequence>
<reference evidence="7 8" key="1">
    <citation type="journal article" date="2024" name="J Genomics">
        <title>Draft genome sequencing and assembly of Favolaschia claudopus CIRM-BRFM 2984 isolated from oak limbs.</title>
        <authorList>
            <person name="Navarro D."/>
            <person name="Drula E."/>
            <person name="Chaduli D."/>
            <person name="Cazenave R."/>
            <person name="Ahrendt S."/>
            <person name="Wang J."/>
            <person name="Lipzen A."/>
            <person name="Daum C."/>
            <person name="Barry K."/>
            <person name="Grigoriev I.V."/>
            <person name="Favel A."/>
            <person name="Rosso M.N."/>
            <person name="Martin F."/>
        </authorList>
    </citation>
    <scope>NUCLEOTIDE SEQUENCE [LARGE SCALE GENOMIC DNA]</scope>
    <source>
        <strain evidence="7 8">CIRM-BRFM 2984</strain>
    </source>
</reference>
<evidence type="ECO:0000313" key="8">
    <source>
        <dbReference type="Proteomes" id="UP001362999"/>
    </source>
</evidence>
<dbReference type="EMBL" id="JAWWNJ010000276">
    <property type="protein sequence ID" value="KAK6966423.1"/>
    <property type="molecule type" value="Genomic_DNA"/>
</dbReference>
<dbReference type="InterPro" id="IPR012337">
    <property type="entry name" value="RNaseH-like_sf"/>
</dbReference>
<gene>
    <name evidence="7" type="ORF">R3P38DRAFT_2816329</name>
</gene>
<feature type="compositionally biased region" description="Polar residues" evidence="6">
    <location>
        <begin position="171"/>
        <end position="181"/>
    </location>
</feature>
<evidence type="ECO:0000256" key="6">
    <source>
        <dbReference type="SAM" id="MobiDB-lite"/>
    </source>
</evidence>
<dbReference type="GO" id="GO:0005634">
    <property type="term" value="C:nucleus"/>
    <property type="evidence" value="ECO:0007669"/>
    <property type="project" value="UniProtKB-SubCell"/>
</dbReference>
<dbReference type="GO" id="GO:0003743">
    <property type="term" value="F:translation initiation factor activity"/>
    <property type="evidence" value="ECO:0007669"/>
    <property type="project" value="UniProtKB-KW"/>
</dbReference>
<feature type="compositionally biased region" description="Low complexity" evidence="6">
    <location>
        <begin position="1"/>
        <end position="20"/>
    </location>
</feature>
<evidence type="ECO:0000256" key="1">
    <source>
        <dbReference type="ARBA" id="ARBA00004123"/>
    </source>
</evidence>
<comment type="subcellular location">
    <subcellularLocation>
        <location evidence="1">Nucleus</location>
    </subcellularLocation>
</comment>
<keyword evidence="2" id="KW-0479">Metal-binding</keyword>
<feature type="region of interest" description="Disordered" evidence="6">
    <location>
        <begin position="1"/>
        <end position="38"/>
    </location>
</feature>
<feature type="compositionally biased region" description="Low complexity" evidence="6">
    <location>
        <begin position="246"/>
        <end position="268"/>
    </location>
</feature>
<evidence type="ECO:0000256" key="2">
    <source>
        <dbReference type="ARBA" id="ARBA00022723"/>
    </source>
</evidence>
<dbReference type="SUPFAM" id="SSF53098">
    <property type="entry name" value="Ribonuclease H-like"/>
    <property type="match status" value="1"/>
</dbReference>
<feature type="region of interest" description="Disordered" evidence="6">
    <location>
        <begin position="165"/>
        <end position="296"/>
    </location>
</feature>
<evidence type="ECO:0000256" key="5">
    <source>
        <dbReference type="ARBA" id="ARBA00023242"/>
    </source>
</evidence>
<dbReference type="GO" id="GO:0008270">
    <property type="term" value="F:zinc ion binding"/>
    <property type="evidence" value="ECO:0007669"/>
    <property type="project" value="UniProtKB-KW"/>
</dbReference>
<evidence type="ECO:0000256" key="4">
    <source>
        <dbReference type="ARBA" id="ARBA00022833"/>
    </source>
</evidence>
<keyword evidence="4" id="KW-0862">Zinc</keyword>
<name>A0AAV9Z1B0_9AGAR</name>
<keyword evidence="7" id="KW-0396">Initiation factor</keyword>
<dbReference type="AlphaFoldDB" id="A0AAV9Z1B0"/>
<proteinExistence type="predicted"/>
<accession>A0AAV9Z1B0</accession>
<keyword evidence="8" id="KW-1185">Reference proteome</keyword>
<organism evidence="7 8">
    <name type="scientific">Favolaschia claudopus</name>
    <dbReference type="NCBI Taxonomy" id="2862362"/>
    <lineage>
        <taxon>Eukaryota</taxon>
        <taxon>Fungi</taxon>
        <taxon>Dikarya</taxon>
        <taxon>Basidiomycota</taxon>
        <taxon>Agaricomycotina</taxon>
        <taxon>Agaricomycetes</taxon>
        <taxon>Agaricomycetidae</taxon>
        <taxon>Agaricales</taxon>
        <taxon>Marasmiineae</taxon>
        <taxon>Mycenaceae</taxon>
        <taxon>Favolaschia</taxon>
    </lineage>
</organism>
<protein>
    <submittedName>
        <fullName evidence="7">Eukaryotic translation initiation factor 3</fullName>
    </submittedName>
</protein>
<keyword evidence="5" id="KW-0539">Nucleus</keyword>
<dbReference type="PANTHER" id="PTHR46481:SF10">
    <property type="entry name" value="ZINC FINGER BED DOMAIN-CONTAINING PROTEIN 39"/>
    <property type="match status" value="1"/>
</dbReference>
<evidence type="ECO:0000313" key="7">
    <source>
        <dbReference type="EMBL" id="KAK6966423.1"/>
    </source>
</evidence>
<feature type="compositionally biased region" description="Acidic residues" evidence="6">
    <location>
        <begin position="231"/>
        <end position="241"/>
    </location>
</feature>
<keyword evidence="3" id="KW-0863">Zinc-finger</keyword>
<keyword evidence="7" id="KW-0648">Protein biosynthesis</keyword>
<evidence type="ECO:0000256" key="3">
    <source>
        <dbReference type="ARBA" id="ARBA00022771"/>
    </source>
</evidence>
<dbReference type="PANTHER" id="PTHR46481">
    <property type="entry name" value="ZINC FINGER BED DOMAIN-CONTAINING PROTEIN 4"/>
    <property type="match status" value="1"/>
</dbReference>
<dbReference type="InterPro" id="IPR052035">
    <property type="entry name" value="ZnF_BED_domain_contain"/>
</dbReference>